<reference evidence="1 2" key="1">
    <citation type="submission" date="2016-06" db="EMBL/GenBank/DDBJ databases">
        <authorList>
            <person name="Kjaerup R.B."/>
            <person name="Dalgaard T.S."/>
            <person name="Juul-Madsen H.R."/>
        </authorList>
    </citation>
    <scope>NUCLEOTIDE SEQUENCE [LARGE SCALE GENOMIC DNA]</scope>
    <source>
        <strain evidence="1 2">CECT 8886</strain>
    </source>
</reference>
<protein>
    <recommendedName>
        <fullName evidence="3">Transposase DDE domain protein</fullName>
    </recommendedName>
</protein>
<proteinExistence type="predicted"/>
<keyword evidence="2" id="KW-1185">Reference proteome</keyword>
<dbReference type="EMBL" id="FLOB01000006">
    <property type="protein sequence ID" value="SBS33360.1"/>
    <property type="molecule type" value="Genomic_DNA"/>
</dbReference>
<dbReference type="Proteomes" id="UP000092544">
    <property type="component" value="Unassembled WGS sequence"/>
</dbReference>
<dbReference type="PANTHER" id="PTHR33803:SF3">
    <property type="entry name" value="BLL1974 PROTEIN"/>
    <property type="match status" value="1"/>
</dbReference>
<evidence type="ECO:0000313" key="2">
    <source>
        <dbReference type="Proteomes" id="UP000092544"/>
    </source>
</evidence>
<accession>A0A1A8TLK5</accession>
<evidence type="ECO:0000313" key="1">
    <source>
        <dbReference type="EMBL" id="SBS33360.1"/>
    </source>
</evidence>
<name>A0A1A8TLK5_9GAMM</name>
<evidence type="ECO:0008006" key="3">
    <source>
        <dbReference type="Google" id="ProtNLM"/>
    </source>
</evidence>
<dbReference type="AlphaFoldDB" id="A0A1A8TLK5"/>
<dbReference type="PANTHER" id="PTHR33803">
    <property type="entry name" value="IS1478 TRANSPOSASE"/>
    <property type="match status" value="1"/>
</dbReference>
<organism evidence="1 2">
    <name type="scientific">Marinomonas spartinae</name>
    <dbReference type="NCBI Taxonomy" id="1792290"/>
    <lineage>
        <taxon>Bacteria</taxon>
        <taxon>Pseudomonadati</taxon>
        <taxon>Pseudomonadota</taxon>
        <taxon>Gammaproteobacteria</taxon>
        <taxon>Oceanospirillales</taxon>
        <taxon>Oceanospirillaceae</taxon>
        <taxon>Marinomonas</taxon>
    </lineage>
</organism>
<dbReference type="STRING" id="1792290.MSP8886_02729"/>
<sequence>MWAQARIYPGNPYDGHTLKDQLQQVETLTGKKPETCFVDRGYKGSGVEDIKVLVTGQKRGVPKKEKRWMGRRNSVEPIIGHLKSDGKLRRCFLKSILGDAMNVILSACGQNLRKLLKWLYCAPYIGPFLRRLWLKIIFPTERPKNSMALLA</sequence>
<gene>
    <name evidence="1" type="ORF">MSP8886_02729</name>
</gene>